<evidence type="ECO:0000313" key="2">
    <source>
        <dbReference type="EMBL" id="MCI2230539.1"/>
    </source>
</evidence>
<evidence type="ECO:0000259" key="1">
    <source>
        <dbReference type="Pfam" id="PF13175"/>
    </source>
</evidence>
<keyword evidence="3" id="KW-1185">Reference proteome</keyword>
<keyword evidence="2" id="KW-0547">Nucleotide-binding</keyword>
<dbReference type="CDD" id="cd00267">
    <property type="entry name" value="ABC_ATPase"/>
    <property type="match status" value="1"/>
</dbReference>
<dbReference type="AlphaFoldDB" id="A0A9X1VPS0"/>
<dbReference type="EMBL" id="JAKQYM010000043">
    <property type="protein sequence ID" value="MCI2230539.1"/>
    <property type="molecule type" value="Genomic_DNA"/>
</dbReference>
<comment type="caution">
    <text evidence="2">The sequence shown here is derived from an EMBL/GenBank/DDBJ whole genome shotgun (WGS) entry which is preliminary data.</text>
</comment>
<dbReference type="RefSeq" id="WP_242179702.1">
    <property type="nucleotide sequence ID" value="NZ_JAKQYM010000043.1"/>
</dbReference>
<organism evidence="2 3">
    <name type="scientific">Polaribacter marinus</name>
    <dbReference type="NCBI Taxonomy" id="2916838"/>
    <lineage>
        <taxon>Bacteria</taxon>
        <taxon>Pseudomonadati</taxon>
        <taxon>Bacteroidota</taxon>
        <taxon>Flavobacteriia</taxon>
        <taxon>Flavobacteriales</taxon>
        <taxon>Flavobacteriaceae</taxon>
    </lineage>
</organism>
<accession>A0A9X1VPS0</accession>
<dbReference type="InterPro" id="IPR027417">
    <property type="entry name" value="P-loop_NTPase"/>
</dbReference>
<keyword evidence="2" id="KW-0067">ATP-binding</keyword>
<dbReference type="Proteomes" id="UP001139369">
    <property type="component" value="Unassembled WGS sequence"/>
</dbReference>
<name>A0A9X1VPS0_9FLAO</name>
<gene>
    <name evidence="2" type="ORF">MC378_15290</name>
</gene>
<evidence type="ECO:0000313" key="3">
    <source>
        <dbReference type="Proteomes" id="UP001139369"/>
    </source>
</evidence>
<feature type="domain" description="Endonuclease GajA/Old nuclease/RecF-like AAA" evidence="1">
    <location>
        <begin position="3"/>
        <end position="412"/>
    </location>
</feature>
<sequence length="429" mass="49734">MFKIDNVLIEGFWGQHTVETDFNNDVNIFIGRNGTGKSTFINLLQAVISVDLELLFGLQFEKIIVLLKDGKKKRKIEVTKIAHDLQYKELQYQIGSKKFKLPVIPERELKYITKRSGRIHPRFYRDIQEIKAILSKLVNVSYLSVNRDNIAKEDFRDSRREDVYNAIDVRLEELIGELTSYQLQLETDLSRLSKKFQEDVLKSNLFNEEFDYVNINEPVKLDYRRIQLGLKQAYRGLGILDDKITENIDKHVAAIQKAADAINIHVKDKEKPVYPNDVTPLTLLGRTRKINELSSELEKDKKRIFERLNDYIKMLNDFHETKEFTLQDSKIGGISIFKEEVEIPLSQLSSGEKQLIILLTEALLQKGAQTLFIADEPELSLHIEWQRRVIPSIRTLNPNSQIIVATHSPEIVGKFKQRTINMEKIINNG</sequence>
<dbReference type="InterPro" id="IPR051396">
    <property type="entry name" value="Bact_Antivir_Def_Nuclease"/>
</dbReference>
<reference evidence="2" key="1">
    <citation type="submission" date="2022-02" db="EMBL/GenBank/DDBJ databases">
        <title>Polaribacter sp. MSW13, isolated from seawater.</title>
        <authorList>
            <person name="Kristyanto S."/>
            <person name="Jung J."/>
            <person name="Jeon C.O."/>
        </authorList>
    </citation>
    <scope>NUCLEOTIDE SEQUENCE</scope>
    <source>
        <strain evidence="2">MSW13</strain>
    </source>
</reference>
<dbReference type="Pfam" id="PF13175">
    <property type="entry name" value="AAA_15"/>
    <property type="match status" value="1"/>
</dbReference>
<dbReference type="Gene3D" id="3.40.50.300">
    <property type="entry name" value="P-loop containing nucleotide triphosphate hydrolases"/>
    <property type="match status" value="2"/>
</dbReference>
<dbReference type="PANTHER" id="PTHR43581">
    <property type="entry name" value="ATP/GTP PHOSPHATASE"/>
    <property type="match status" value="1"/>
</dbReference>
<dbReference type="SUPFAM" id="SSF52540">
    <property type="entry name" value="P-loop containing nucleoside triphosphate hydrolases"/>
    <property type="match status" value="1"/>
</dbReference>
<protein>
    <submittedName>
        <fullName evidence="2">ATP-binding protein</fullName>
    </submittedName>
</protein>
<proteinExistence type="predicted"/>
<dbReference type="PANTHER" id="PTHR43581:SF2">
    <property type="entry name" value="EXCINUCLEASE ATPASE SUBUNIT"/>
    <property type="match status" value="1"/>
</dbReference>
<dbReference type="InterPro" id="IPR041685">
    <property type="entry name" value="AAA_GajA/Old/RecF-like"/>
</dbReference>
<dbReference type="GO" id="GO:0005524">
    <property type="term" value="F:ATP binding"/>
    <property type="evidence" value="ECO:0007669"/>
    <property type="project" value="UniProtKB-KW"/>
</dbReference>